<dbReference type="EMBL" id="LR589164">
    <property type="protein sequence ID" value="VTP03541.1"/>
    <property type="molecule type" value="Genomic_DNA"/>
</dbReference>
<gene>
    <name evidence="7" type="primary">mtnN</name>
    <name evidence="7" type="ORF">BIN_B_05129</name>
</gene>
<reference evidence="7" key="1">
    <citation type="submission" date="2019-05" db="EMBL/GenBank/DDBJ databases">
        <authorList>
            <person name="Naeem R."/>
            <person name="Antony C."/>
            <person name="Guan Q."/>
        </authorList>
    </citation>
    <scope>NUCLEOTIDE SEQUENCE</scope>
    <source>
        <strain evidence="7">2</strain>
    </source>
</reference>
<dbReference type="Gene3D" id="3.40.50.1580">
    <property type="entry name" value="Nucleoside phosphorylase domain"/>
    <property type="match status" value="1"/>
</dbReference>
<dbReference type="Pfam" id="PF01048">
    <property type="entry name" value="PNP_UDP_1"/>
    <property type="match status" value="1"/>
</dbReference>
<sequence length="255" mass="27731">MDTISRVTIGIICALPQESSYLRGRLRDAERTKVAQIAFDTGELEARRVVVATAGMGKVNAGLVATLMVDRFRCSAIVFTGVAGGLDPQLRVGDIVIADRVVQHDFGLIENGRLRPYQPGHLPFINRTERLGYEIEPELIARVKGRLDGLTLAPLSTDVNGRPPRIHYGTILTGDQYLHCEPTRIRLHNDFGGVAIDMESGALAQICESFGIPWLVIRGLSDGAGAESGPDFRRNVREVAARSARILPEVLPAVA</sequence>
<dbReference type="UniPathway" id="UPA00904">
    <property type="reaction ID" value="UER00871"/>
</dbReference>
<evidence type="ECO:0000259" key="6">
    <source>
        <dbReference type="Pfam" id="PF01048"/>
    </source>
</evidence>
<comment type="pathway">
    <text evidence="1">Amino-acid biosynthesis; L-methionine biosynthesis via salvage pathway; S-methyl-5-thio-alpha-D-ribose 1-phosphate from S-methyl-5'-thioadenosine (hydrolase route): step 1/2.</text>
</comment>
<dbReference type="CDD" id="cd09008">
    <property type="entry name" value="MTAN"/>
    <property type="match status" value="1"/>
</dbReference>
<proteinExistence type="predicted"/>
<dbReference type="EC" id="3.2.2.9" evidence="2"/>
<dbReference type="AlphaFoldDB" id="A0A653F2Z3"/>
<dbReference type="GO" id="GO:0019284">
    <property type="term" value="P:L-methionine salvage from S-adenosylmethionine"/>
    <property type="evidence" value="ECO:0007669"/>
    <property type="project" value="TreeGrafter"/>
</dbReference>
<evidence type="ECO:0000256" key="4">
    <source>
        <dbReference type="ARBA" id="ARBA00022801"/>
    </source>
</evidence>
<dbReference type="GO" id="GO:0009164">
    <property type="term" value="P:nucleoside catabolic process"/>
    <property type="evidence" value="ECO:0007669"/>
    <property type="project" value="InterPro"/>
</dbReference>
<dbReference type="GO" id="GO:0008782">
    <property type="term" value="F:adenosylhomocysteine nucleosidase activity"/>
    <property type="evidence" value="ECO:0007669"/>
    <property type="project" value="UniProtKB-EC"/>
</dbReference>
<organism evidence="7">
    <name type="scientific">Mycobacterium riyadhense</name>
    <dbReference type="NCBI Taxonomy" id="486698"/>
    <lineage>
        <taxon>Bacteria</taxon>
        <taxon>Bacillati</taxon>
        <taxon>Actinomycetota</taxon>
        <taxon>Actinomycetes</taxon>
        <taxon>Mycobacteriales</taxon>
        <taxon>Mycobacteriaceae</taxon>
        <taxon>Mycobacterium</taxon>
    </lineage>
</organism>
<dbReference type="GO" id="GO:0008930">
    <property type="term" value="F:methylthioadenosine nucleosidase activity"/>
    <property type="evidence" value="ECO:0007669"/>
    <property type="project" value="InterPro"/>
</dbReference>
<dbReference type="InterPro" id="IPR035994">
    <property type="entry name" value="Nucleoside_phosphorylase_sf"/>
</dbReference>
<dbReference type="GO" id="GO:0005829">
    <property type="term" value="C:cytosol"/>
    <property type="evidence" value="ECO:0007669"/>
    <property type="project" value="TreeGrafter"/>
</dbReference>
<evidence type="ECO:0000256" key="2">
    <source>
        <dbReference type="ARBA" id="ARBA00011974"/>
    </source>
</evidence>
<dbReference type="GO" id="GO:0019509">
    <property type="term" value="P:L-methionine salvage from methylthioadenosine"/>
    <property type="evidence" value="ECO:0007669"/>
    <property type="project" value="UniProtKB-UniPathway"/>
</dbReference>
<dbReference type="PANTHER" id="PTHR46832:SF1">
    <property type="entry name" value="5'-METHYLTHIOADENOSINE_S-ADENOSYLHOMOCYSTEINE NUCLEOSIDASE"/>
    <property type="match status" value="1"/>
</dbReference>
<accession>A0A653F2Z3</accession>
<keyword evidence="5" id="KW-0486">Methionine biosynthesis</keyword>
<dbReference type="NCBIfam" id="NF004079">
    <property type="entry name" value="PRK05584.1"/>
    <property type="match status" value="1"/>
</dbReference>
<protein>
    <recommendedName>
        <fullName evidence="2">adenosylhomocysteine nucleosidase</fullName>
        <ecNumber evidence="2">3.2.2.9</ecNumber>
    </recommendedName>
</protein>
<evidence type="ECO:0000313" key="7">
    <source>
        <dbReference type="EMBL" id="VTP03541.1"/>
    </source>
</evidence>
<evidence type="ECO:0000256" key="3">
    <source>
        <dbReference type="ARBA" id="ARBA00022605"/>
    </source>
</evidence>
<dbReference type="InterPro" id="IPR010049">
    <property type="entry name" value="MTA_SAH_Nsdase"/>
</dbReference>
<keyword evidence="3" id="KW-0028">Amino-acid biosynthesis</keyword>
<keyword evidence="4" id="KW-0378">Hydrolase</keyword>
<feature type="domain" description="Nucleoside phosphorylase" evidence="6">
    <location>
        <begin position="8"/>
        <end position="251"/>
    </location>
</feature>
<name>A0A653F2Z3_9MYCO</name>
<evidence type="ECO:0000256" key="1">
    <source>
        <dbReference type="ARBA" id="ARBA00004945"/>
    </source>
</evidence>
<dbReference type="InterPro" id="IPR000845">
    <property type="entry name" value="Nucleoside_phosphorylase_d"/>
</dbReference>
<dbReference type="NCBIfam" id="TIGR01704">
    <property type="entry name" value="MTA_SAH-Nsdase"/>
    <property type="match status" value="1"/>
</dbReference>
<dbReference type="SUPFAM" id="SSF53167">
    <property type="entry name" value="Purine and uridine phosphorylases"/>
    <property type="match status" value="1"/>
</dbReference>
<evidence type="ECO:0000256" key="5">
    <source>
        <dbReference type="ARBA" id="ARBA00023167"/>
    </source>
</evidence>
<dbReference type="PANTHER" id="PTHR46832">
    <property type="entry name" value="5'-METHYLTHIOADENOSINE/S-ADENOSYLHOMOCYSTEINE NUCLEOSIDASE"/>
    <property type="match status" value="1"/>
</dbReference>